<dbReference type="InterPro" id="IPR051346">
    <property type="entry name" value="OTU_Deubiquitinase"/>
</dbReference>
<keyword evidence="6" id="KW-0788">Thiol protease</keyword>
<keyword evidence="8" id="KW-1185">Reference proteome</keyword>
<dbReference type="EC" id="3.4.19.12" evidence="2"/>
<comment type="catalytic activity">
    <reaction evidence="1">
        <text>Thiol-dependent hydrolysis of ester, thioester, amide, peptide and isopeptide bonds formed by the C-terminal Gly of ubiquitin (a 76-residue protein attached to proteins as an intracellular targeting signal).</text>
        <dbReference type="EC" id="3.4.19.12"/>
    </reaction>
</comment>
<dbReference type="OrthoDB" id="3182339at2759"/>
<dbReference type="AlphaFoldDB" id="A0A9P9DA15"/>
<evidence type="ECO:0000256" key="3">
    <source>
        <dbReference type="ARBA" id="ARBA00022670"/>
    </source>
</evidence>
<dbReference type="GO" id="GO:0006508">
    <property type="term" value="P:proteolysis"/>
    <property type="evidence" value="ECO:0007669"/>
    <property type="project" value="UniProtKB-KW"/>
</dbReference>
<evidence type="ECO:0000256" key="1">
    <source>
        <dbReference type="ARBA" id="ARBA00000707"/>
    </source>
</evidence>
<sequence length="193" mass="21924">MNDRFQASVVDYFLAHIVFPKEMKEFPQKLSASSWDIGQKKAYPTTGFSSTIDSRHLLPLDVEHPDLEEQRQTNTLVLEHLLQPENIVDCLSWPKDRLCLDATTLLNLKEAVVFFNDHDDLCVLDQNGHVELLQTSPYSQQLDACLVFLDEAHTKGADLKLPEYYRAAVTLGASLTKDLCKITCMRMRKLGKG</sequence>
<accession>A0A9P9DA15</accession>
<dbReference type="PANTHER" id="PTHR13367">
    <property type="entry name" value="UBIQUITIN THIOESTERASE"/>
    <property type="match status" value="1"/>
</dbReference>
<keyword evidence="4" id="KW-0833">Ubl conjugation pathway</keyword>
<reference evidence="7" key="1">
    <citation type="journal article" date="2021" name="Nat. Commun.">
        <title>Genetic determinants of endophytism in the Arabidopsis root mycobiome.</title>
        <authorList>
            <person name="Mesny F."/>
            <person name="Miyauchi S."/>
            <person name="Thiergart T."/>
            <person name="Pickel B."/>
            <person name="Atanasova L."/>
            <person name="Karlsson M."/>
            <person name="Huettel B."/>
            <person name="Barry K.W."/>
            <person name="Haridas S."/>
            <person name="Chen C."/>
            <person name="Bauer D."/>
            <person name="Andreopoulos W."/>
            <person name="Pangilinan J."/>
            <person name="LaButti K."/>
            <person name="Riley R."/>
            <person name="Lipzen A."/>
            <person name="Clum A."/>
            <person name="Drula E."/>
            <person name="Henrissat B."/>
            <person name="Kohler A."/>
            <person name="Grigoriev I.V."/>
            <person name="Martin F.M."/>
            <person name="Hacquard S."/>
        </authorList>
    </citation>
    <scope>NUCLEOTIDE SEQUENCE</scope>
    <source>
        <strain evidence="7">MPI-CAGE-AT-0021</strain>
    </source>
</reference>
<dbReference type="GO" id="GO:0004843">
    <property type="term" value="F:cysteine-type deubiquitinase activity"/>
    <property type="evidence" value="ECO:0007669"/>
    <property type="project" value="UniProtKB-EC"/>
</dbReference>
<evidence type="ECO:0000313" key="7">
    <source>
        <dbReference type="EMBL" id="KAH7115344.1"/>
    </source>
</evidence>
<proteinExistence type="predicted"/>
<name>A0A9P9DA15_9HYPO</name>
<evidence type="ECO:0000256" key="4">
    <source>
        <dbReference type="ARBA" id="ARBA00022786"/>
    </source>
</evidence>
<evidence type="ECO:0000256" key="6">
    <source>
        <dbReference type="ARBA" id="ARBA00022807"/>
    </source>
</evidence>
<organism evidence="7 8">
    <name type="scientific">Dactylonectria estremocensis</name>
    <dbReference type="NCBI Taxonomy" id="1079267"/>
    <lineage>
        <taxon>Eukaryota</taxon>
        <taxon>Fungi</taxon>
        <taxon>Dikarya</taxon>
        <taxon>Ascomycota</taxon>
        <taxon>Pezizomycotina</taxon>
        <taxon>Sordariomycetes</taxon>
        <taxon>Hypocreomycetidae</taxon>
        <taxon>Hypocreales</taxon>
        <taxon>Nectriaceae</taxon>
        <taxon>Dactylonectria</taxon>
    </lineage>
</organism>
<keyword evidence="5" id="KW-0378">Hydrolase</keyword>
<dbReference type="Proteomes" id="UP000717696">
    <property type="component" value="Unassembled WGS sequence"/>
</dbReference>
<comment type="caution">
    <text evidence="7">The sequence shown here is derived from an EMBL/GenBank/DDBJ whole genome shotgun (WGS) entry which is preliminary data.</text>
</comment>
<evidence type="ECO:0000256" key="2">
    <source>
        <dbReference type="ARBA" id="ARBA00012759"/>
    </source>
</evidence>
<evidence type="ECO:0000256" key="5">
    <source>
        <dbReference type="ARBA" id="ARBA00022801"/>
    </source>
</evidence>
<keyword evidence="3" id="KW-0645">Protease</keyword>
<protein>
    <recommendedName>
        <fullName evidence="2">ubiquitinyl hydrolase 1</fullName>
        <ecNumber evidence="2">3.4.19.12</ecNumber>
    </recommendedName>
</protein>
<gene>
    <name evidence="7" type="ORF">B0J13DRAFT_654040</name>
</gene>
<dbReference type="EMBL" id="JAGMUU010000039">
    <property type="protein sequence ID" value="KAH7115344.1"/>
    <property type="molecule type" value="Genomic_DNA"/>
</dbReference>
<evidence type="ECO:0000313" key="8">
    <source>
        <dbReference type="Proteomes" id="UP000717696"/>
    </source>
</evidence>
<dbReference type="PANTHER" id="PTHR13367:SF34">
    <property type="match status" value="1"/>
</dbReference>